<dbReference type="PROSITE" id="PS00087">
    <property type="entry name" value="SOD_CU_ZN_1"/>
    <property type="match status" value="1"/>
</dbReference>
<comment type="similarity">
    <text evidence="1">Belongs to the Cu-Zn superoxide dismutase family.</text>
</comment>
<dbReference type="Pfam" id="PF00080">
    <property type="entry name" value="Sod_Cu"/>
    <property type="match status" value="1"/>
</dbReference>
<dbReference type="GO" id="GO:0006801">
    <property type="term" value="P:superoxide metabolic process"/>
    <property type="evidence" value="ECO:0007669"/>
    <property type="project" value="InterPro"/>
</dbReference>
<comment type="function">
    <text evidence="2">Destroys radicals which are normally produced within the cells and which are toxic to biological systems. May play a role in favoring mycobacterial survival in phagocytes.</text>
</comment>
<organism evidence="5">
    <name type="scientific">Symploca sp. SIO1C4</name>
    <dbReference type="NCBI Taxonomy" id="2607765"/>
    <lineage>
        <taxon>Bacteria</taxon>
        <taxon>Bacillati</taxon>
        <taxon>Cyanobacteriota</taxon>
        <taxon>Cyanophyceae</taxon>
        <taxon>Coleofasciculales</taxon>
        <taxon>Coleofasciculaceae</taxon>
        <taxon>Symploca</taxon>
    </lineage>
</organism>
<protein>
    <submittedName>
        <fullName evidence="5">Superoxide dismutase family protein</fullName>
    </submittedName>
</protein>
<dbReference type="PROSITE" id="PS51257">
    <property type="entry name" value="PROKAR_LIPOPROTEIN"/>
    <property type="match status" value="1"/>
</dbReference>
<dbReference type="InterPro" id="IPR018152">
    <property type="entry name" value="SOD_Cu/Zn_BS"/>
</dbReference>
<feature type="chain" id="PRO_5025353079" evidence="3">
    <location>
        <begin position="30"/>
        <end position="120"/>
    </location>
</feature>
<evidence type="ECO:0000313" key="5">
    <source>
        <dbReference type="EMBL" id="NER30497.1"/>
    </source>
</evidence>
<evidence type="ECO:0000256" key="2">
    <source>
        <dbReference type="ARBA" id="ARBA00024900"/>
    </source>
</evidence>
<name>A0A6B3NFP8_9CYAN</name>
<dbReference type="EMBL" id="JAAHFQ010000573">
    <property type="protein sequence ID" value="NER30497.1"/>
    <property type="molecule type" value="Genomic_DNA"/>
</dbReference>
<keyword evidence="3" id="KW-0732">Signal</keyword>
<proteinExistence type="inferred from homology"/>
<comment type="caution">
    <text evidence="5">The sequence shown here is derived from an EMBL/GenBank/DDBJ whole genome shotgun (WGS) entry which is preliminary data.</text>
</comment>
<feature type="signal peptide" evidence="3">
    <location>
        <begin position="1"/>
        <end position="29"/>
    </location>
</feature>
<reference evidence="5" key="1">
    <citation type="submission" date="2019-11" db="EMBL/GenBank/DDBJ databases">
        <title>Genomic insights into an expanded diversity of filamentous marine cyanobacteria reveals the extraordinary biosynthetic potential of Moorea and Okeania.</title>
        <authorList>
            <person name="Ferreira Leao T."/>
            <person name="Wang M."/>
            <person name="Moss N."/>
            <person name="Da Silva R."/>
            <person name="Sanders J."/>
            <person name="Nurk S."/>
            <person name="Gurevich A."/>
            <person name="Humphrey G."/>
            <person name="Reher R."/>
            <person name="Zhu Q."/>
            <person name="Belda-Ferre P."/>
            <person name="Glukhov E."/>
            <person name="Rex R."/>
            <person name="Dorrestein P.C."/>
            <person name="Knight R."/>
            <person name="Pevzner P."/>
            <person name="Gerwick W.H."/>
            <person name="Gerwick L."/>
        </authorList>
    </citation>
    <scope>NUCLEOTIDE SEQUENCE</scope>
    <source>
        <strain evidence="5">SIO1C4</strain>
    </source>
</reference>
<dbReference type="InterPro" id="IPR036423">
    <property type="entry name" value="SOD-like_Cu/Zn_dom_sf"/>
</dbReference>
<feature type="domain" description="Superoxide dismutase copper/zinc binding" evidence="4">
    <location>
        <begin position="45"/>
        <end position="119"/>
    </location>
</feature>
<dbReference type="AlphaFoldDB" id="A0A6B3NFP8"/>
<dbReference type="Gene3D" id="2.60.40.200">
    <property type="entry name" value="Superoxide dismutase, copper/zinc binding domain"/>
    <property type="match status" value="1"/>
</dbReference>
<dbReference type="PANTHER" id="PTHR10003">
    <property type="entry name" value="SUPEROXIDE DISMUTASE CU-ZN -RELATED"/>
    <property type="match status" value="1"/>
</dbReference>
<dbReference type="GO" id="GO:0005507">
    <property type="term" value="F:copper ion binding"/>
    <property type="evidence" value="ECO:0007669"/>
    <property type="project" value="InterPro"/>
</dbReference>
<evidence type="ECO:0000256" key="3">
    <source>
        <dbReference type="SAM" id="SignalP"/>
    </source>
</evidence>
<dbReference type="InterPro" id="IPR001424">
    <property type="entry name" value="SOD_Cu_Zn_dom"/>
</dbReference>
<feature type="non-terminal residue" evidence="5">
    <location>
        <position position="120"/>
    </location>
</feature>
<sequence>MTTIKITAITIFSSILILLSSCQPQTAQKADAQAIINTTSEPSTVMGKVSFSETEEGLLIEANLEQVPPGKHGFHIHETGSCEDGGKAAGGHFNPDGVQHGLLIKDGFENAHAGDLGNIT</sequence>
<evidence type="ECO:0000256" key="1">
    <source>
        <dbReference type="ARBA" id="ARBA00010457"/>
    </source>
</evidence>
<dbReference type="SUPFAM" id="SSF49329">
    <property type="entry name" value="Cu,Zn superoxide dismutase-like"/>
    <property type="match status" value="1"/>
</dbReference>
<evidence type="ECO:0000259" key="4">
    <source>
        <dbReference type="Pfam" id="PF00080"/>
    </source>
</evidence>
<accession>A0A6B3NFP8</accession>
<dbReference type="InterPro" id="IPR024134">
    <property type="entry name" value="SOD_Cu/Zn_/chaperone"/>
</dbReference>
<gene>
    <name evidence="5" type="ORF">F6J89_23475</name>
</gene>